<dbReference type="EMBL" id="BLJN01000001">
    <property type="protein sequence ID" value="GFE79249.1"/>
    <property type="molecule type" value="Genomic_DNA"/>
</dbReference>
<evidence type="ECO:0000313" key="2">
    <source>
        <dbReference type="Proteomes" id="UP000445000"/>
    </source>
</evidence>
<keyword evidence="2" id="KW-1185">Reference proteome</keyword>
<accession>A0A829Y7L9</accession>
<name>A0A829Y7L9_9GAMM</name>
<evidence type="ECO:0000313" key="1">
    <source>
        <dbReference type="EMBL" id="GFE79249.1"/>
    </source>
</evidence>
<gene>
    <name evidence="1" type="ORF">GCM10011487_12490</name>
</gene>
<comment type="caution">
    <text evidence="1">The sequence shown here is derived from an EMBL/GenBank/DDBJ whole genome shotgun (WGS) entry which is preliminary data.</text>
</comment>
<protein>
    <submittedName>
        <fullName evidence="1">Uncharacterized protein</fullName>
    </submittedName>
</protein>
<reference evidence="2" key="1">
    <citation type="submission" date="2020-01" db="EMBL/GenBank/DDBJ databases">
        <title>'Steroidobacter agaridevorans' sp. nov., agar-degrading bacteria isolated from rhizosphere soils.</title>
        <authorList>
            <person name="Ikenaga M."/>
            <person name="Kataoka M."/>
            <person name="Murouchi A."/>
            <person name="Katsuragi S."/>
            <person name="Sakai M."/>
        </authorList>
    </citation>
    <scope>NUCLEOTIDE SEQUENCE [LARGE SCALE GENOMIC DNA]</scope>
    <source>
        <strain evidence="2">YU21-B</strain>
    </source>
</reference>
<organism evidence="1 2">
    <name type="scientific">Steroidobacter agaridevorans</name>
    <dbReference type="NCBI Taxonomy" id="2695856"/>
    <lineage>
        <taxon>Bacteria</taxon>
        <taxon>Pseudomonadati</taxon>
        <taxon>Pseudomonadota</taxon>
        <taxon>Gammaproteobacteria</taxon>
        <taxon>Steroidobacterales</taxon>
        <taxon>Steroidobacteraceae</taxon>
        <taxon>Steroidobacter</taxon>
    </lineage>
</organism>
<dbReference type="AlphaFoldDB" id="A0A829Y7L9"/>
<dbReference type="Proteomes" id="UP000445000">
    <property type="component" value="Unassembled WGS sequence"/>
</dbReference>
<proteinExistence type="predicted"/>
<sequence>MPSLTVRSMAEMLRLPAYEQLRILAEQKHPKQAPQIFRTPYYQPAIAGVRSYYASGNDRSKLSAAKSKALSASQPSRRDNLIRVIDKFETTPAALRSLSIMKHTKYTAAIGDLQLRLSPDIQALDGEKPVFIYYNCRSIKLDEEAAKLTLEIAHWVLDENGINVKPIQIEYLDLATGVLHQVKTRRPTTVKALKNNARIISALWPTI</sequence>